<dbReference type="AlphaFoldDB" id="R7U667"/>
<dbReference type="EMBL" id="AMQN01001687">
    <property type="status" value="NOT_ANNOTATED_CDS"/>
    <property type="molecule type" value="Genomic_DNA"/>
</dbReference>
<evidence type="ECO:0000313" key="2">
    <source>
        <dbReference type="EMBL" id="ELU01855.1"/>
    </source>
</evidence>
<reference evidence="4" key="1">
    <citation type="submission" date="2012-12" db="EMBL/GenBank/DDBJ databases">
        <authorList>
            <person name="Hellsten U."/>
            <person name="Grimwood J."/>
            <person name="Chapman J.A."/>
            <person name="Shapiro H."/>
            <person name="Aerts A."/>
            <person name="Otillar R.P."/>
            <person name="Terry A.Y."/>
            <person name="Boore J.L."/>
            <person name="Simakov O."/>
            <person name="Marletaz F."/>
            <person name="Cho S.-J."/>
            <person name="Edsinger-Gonzales E."/>
            <person name="Havlak P."/>
            <person name="Kuo D.-H."/>
            <person name="Larsson T."/>
            <person name="Lv J."/>
            <person name="Arendt D."/>
            <person name="Savage R."/>
            <person name="Osoegawa K."/>
            <person name="de Jong P."/>
            <person name="Lindberg D.R."/>
            <person name="Seaver E.C."/>
            <person name="Weisblat D.A."/>
            <person name="Putnam N.H."/>
            <person name="Grigoriev I.V."/>
            <person name="Rokhsar D.S."/>
        </authorList>
    </citation>
    <scope>NUCLEOTIDE SEQUENCE</scope>
    <source>
        <strain evidence="4">I ESC-2004</strain>
    </source>
</reference>
<reference evidence="3" key="3">
    <citation type="submission" date="2015-06" db="UniProtKB">
        <authorList>
            <consortium name="EnsemblMetazoa"/>
        </authorList>
    </citation>
    <scope>IDENTIFICATION</scope>
</reference>
<gene>
    <name evidence="2" type="ORF">CAPTEDRAFT_191276</name>
</gene>
<dbReference type="EMBL" id="KB304598">
    <property type="protein sequence ID" value="ELU01855.1"/>
    <property type="molecule type" value="Genomic_DNA"/>
</dbReference>
<sequence length="135" mass="15665">MAGQTIFRDYIVSNTKETTPKSHIPQPNQGNQSPRGPRHPYDPNHPLAASPRISPNKLSYRRLCMPTPSAQRIREREKQFVNDAVVTERRRTKYKDIIPKYDAAVDANARQYFQRPDVKRLISVTCTLKPVWHKN</sequence>
<evidence type="ECO:0000313" key="3">
    <source>
        <dbReference type="EnsemblMetazoa" id="CapteP191276"/>
    </source>
</evidence>
<proteinExistence type="predicted"/>
<dbReference type="HOGENOM" id="CLU_1887702_0_0_1"/>
<feature type="region of interest" description="Disordered" evidence="1">
    <location>
        <begin position="1"/>
        <end position="59"/>
    </location>
</feature>
<protein>
    <submittedName>
        <fullName evidence="2 3">Uncharacterized protein</fullName>
    </submittedName>
</protein>
<organism evidence="2">
    <name type="scientific">Capitella teleta</name>
    <name type="common">Polychaete worm</name>
    <dbReference type="NCBI Taxonomy" id="283909"/>
    <lineage>
        <taxon>Eukaryota</taxon>
        <taxon>Metazoa</taxon>
        <taxon>Spiralia</taxon>
        <taxon>Lophotrochozoa</taxon>
        <taxon>Annelida</taxon>
        <taxon>Polychaeta</taxon>
        <taxon>Sedentaria</taxon>
        <taxon>Scolecida</taxon>
        <taxon>Capitellidae</taxon>
        <taxon>Capitella</taxon>
    </lineage>
</organism>
<dbReference type="EnsemblMetazoa" id="CapteT191276">
    <property type="protein sequence ID" value="CapteP191276"/>
    <property type="gene ID" value="CapteG191276"/>
</dbReference>
<dbReference type="OrthoDB" id="6122973at2759"/>
<keyword evidence="4" id="KW-1185">Reference proteome</keyword>
<evidence type="ECO:0000256" key="1">
    <source>
        <dbReference type="SAM" id="MobiDB-lite"/>
    </source>
</evidence>
<name>R7U667_CAPTE</name>
<reference evidence="2 4" key="2">
    <citation type="journal article" date="2013" name="Nature">
        <title>Insights into bilaterian evolution from three spiralian genomes.</title>
        <authorList>
            <person name="Simakov O."/>
            <person name="Marletaz F."/>
            <person name="Cho S.J."/>
            <person name="Edsinger-Gonzales E."/>
            <person name="Havlak P."/>
            <person name="Hellsten U."/>
            <person name="Kuo D.H."/>
            <person name="Larsson T."/>
            <person name="Lv J."/>
            <person name="Arendt D."/>
            <person name="Savage R."/>
            <person name="Osoegawa K."/>
            <person name="de Jong P."/>
            <person name="Grimwood J."/>
            <person name="Chapman J.A."/>
            <person name="Shapiro H."/>
            <person name="Aerts A."/>
            <person name="Otillar R.P."/>
            <person name="Terry A.Y."/>
            <person name="Boore J.L."/>
            <person name="Grigoriev I.V."/>
            <person name="Lindberg D.R."/>
            <person name="Seaver E.C."/>
            <person name="Weisblat D.A."/>
            <person name="Putnam N.H."/>
            <person name="Rokhsar D.S."/>
        </authorList>
    </citation>
    <scope>NUCLEOTIDE SEQUENCE</scope>
    <source>
        <strain evidence="2 4">I ESC-2004</strain>
    </source>
</reference>
<accession>R7U667</accession>
<dbReference type="Proteomes" id="UP000014760">
    <property type="component" value="Unassembled WGS sequence"/>
</dbReference>
<evidence type="ECO:0000313" key="4">
    <source>
        <dbReference type="Proteomes" id="UP000014760"/>
    </source>
</evidence>
<feature type="compositionally biased region" description="Polar residues" evidence="1">
    <location>
        <begin position="25"/>
        <end position="34"/>
    </location>
</feature>